<dbReference type="RefSeq" id="WP_145818177.1">
    <property type="nucleotide sequence ID" value="NZ_CP024948.1"/>
</dbReference>
<name>A0A518YHB8_HELPX</name>
<dbReference type="Proteomes" id="UP000320851">
    <property type="component" value="Chromosome"/>
</dbReference>
<reference evidence="1 2" key="1">
    <citation type="journal article" date="2019" name="Sci. Rep.">
        <title>Evolutionary mechanism leading to the multi-cagA genotype in Helicobacter pylori.</title>
        <authorList>
            <person name="Su H."/>
            <person name="Tissera K."/>
            <person name="Jang S."/>
            <person name="Choi Y.H."/>
            <person name="Kim A."/>
            <person name="Cho Y.J."/>
            <person name="Li M."/>
            <person name="Gunawardhana N."/>
            <person name="Merrell D.S."/>
            <person name="Ge L."/>
            <person name="Cha J.H."/>
        </authorList>
    </citation>
    <scope>NUCLEOTIDE SEQUENCE [LARGE SCALE GENOMIC DNA]</scope>
    <source>
        <strain evidence="1 2">B140</strain>
    </source>
</reference>
<dbReference type="AlphaFoldDB" id="A0A518YHB8"/>
<sequence length="70" mass="8412">MKNINHIKHFKNISNISNIKKKRLAFKKRNDERLLKNRGYRDFIAKVKSKKQSDDDFLEQMELIHLNSLA</sequence>
<proteinExistence type="predicted"/>
<gene>
    <name evidence="1" type="ORF">CV728_08285</name>
</gene>
<evidence type="ECO:0000313" key="1">
    <source>
        <dbReference type="EMBL" id="QDY61432.1"/>
    </source>
</evidence>
<organism evidence="1 2">
    <name type="scientific">Helicobacter pylori</name>
    <name type="common">Campylobacter pylori</name>
    <dbReference type="NCBI Taxonomy" id="210"/>
    <lineage>
        <taxon>Bacteria</taxon>
        <taxon>Pseudomonadati</taxon>
        <taxon>Campylobacterota</taxon>
        <taxon>Epsilonproteobacteria</taxon>
        <taxon>Campylobacterales</taxon>
        <taxon>Helicobacteraceae</taxon>
        <taxon>Helicobacter</taxon>
    </lineage>
</organism>
<protein>
    <submittedName>
        <fullName evidence="1">Uncharacterized protein</fullName>
    </submittedName>
</protein>
<dbReference type="EMBL" id="CP024948">
    <property type="protein sequence ID" value="QDY61432.1"/>
    <property type="molecule type" value="Genomic_DNA"/>
</dbReference>
<evidence type="ECO:0000313" key="2">
    <source>
        <dbReference type="Proteomes" id="UP000320851"/>
    </source>
</evidence>
<accession>A0A518YHB8</accession>